<sequence length="829" mass="94481">MSKFLDDFLVTMPTTQRQKLLELLQIKQQDGTIKSSLEFQAELENMLREIESREGGPTFKARKQEHQANSINHNKNMNELLFDLTTLFEASASIDRLLADNKQLSRSLLGSIKKSIYSLKSKLERYKLLMKNTDSFIDGVHEQFSYPEYTETDEKALQTLRKDRFDKYLDNTYDAENIGDALQLSGIETTDQLKTSYGRKLADIKVLNRTGTPSENPQHSIDKAIDGSLSTYWAESILVDQPITQNVNELWGSSYNGVSKDGAICELEIALNGITTVSDIQFDPFCSYPLEIVSIYGYETEDKGGKVYELISPNHDNIYQRSKKSVNQMTFQFPSVEVSKLRILIRQENYLKENYLVNADEANNEELWRKLSSDPELIDDYKNANETIAEFDKKNEITGWSVYLKKLQEWAVQVNDVSVLKAATTAMESVKTGDYQNAMLLKLQAMTKDAQVNINNNPSVQPSWQAVNKTSYLYGAYNISVFGRKYRNQSIYVTSPLPLSSNATRISLETVEKHHDIEIGPETTQLSHRSDSYDKARITDIEYYITHKKNPTSSDWQPILPVDKEYVKGELLLGDLVQGSYPELDEYQLKGESLIVYSFRFPVTSDQTVVLRRNGVAMSSKTYVISNDGKKIGILGKFYSASSIYTVDYKPADGAWIVNLNELSGISPTQYINNNGETGESFAFADINNSITLKHKPYLFRKDLFNYNEEDNAYTQDENKLSSMSPEFPIIVRVNGVEFKNITNYSSNSYDIERLTENDGKTFAQIGNTIVFGSPIDGRKIENINVDYYYVATDIRMKAILRRNSVEDESVTPALYSYHIRCQSYDQEV</sequence>
<dbReference type="RefSeq" id="WP_163190210.1">
    <property type="nucleotide sequence ID" value="NZ_JAGFPW010000005.1"/>
</dbReference>
<dbReference type="Proteomes" id="UP000665181">
    <property type="component" value="Unassembled WGS sequence"/>
</dbReference>
<accession>A0A8I2B8D0</accession>
<protein>
    <submittedName>
        <fullName evidence="1">Uncharacterized protein</fullName>
    </submittedName>
</protein>
<dbReference type="AlphaFoldDB" id="A0A8I2B8D0"/>
<comment type="caution">
    <text evidence="1">The sequence shown here is derived from an EMBL/GenBank/DDBJ whole genome shotgun (WGS) entry which is preliminary data.</text>
</comment>
<name>A0A8I2B8D0_BACIU</name>
<proteinExistence type="predicted"/>
<gene>
    <name evidence="1" type="ORF">J5227_08220</name>
</gene>
<reference evidence="1" key="1">
    <citation type="submission" date="2021-03" db="EMBL/GenBank/DDBJ databases">
        <title>Isolation of Bacillus subtilis from fermented food sample.</title>
        <authorList>
            <person name="Lakshmanan V."/>
            <person name="Athira K."/>
            <person name="Rajagopal K."/>
        </authorList>
    </citation>
    <scope>NUCLEOTIDE SEQUENCE</scope>
    <source>
        <strain evidence="1">S1</strain>
    </source>
</reference>
<dbReference type="EMBL" id="JAGFPW010000005">
    <property type="protein sequence ID" value="MBO3794293.1"/>
    <property type="molecule type" value="Genomic_DNA"/>
</dbReference>
<evidence type="ECO:0000313" key="2">
    <source>
        <dbReference type="Proteomes" id="UP000665181"/>
    </source>
</evidence>
<evidence type="ECO:0000313" key="1">
    <source>
        <dbReference type="EMBL" id="MBO3794293.1"/>
    </source>
</evidence>
<organism evidence="1 2">
    <name type="scientific">Bacillus subtilis</name>
    <dbReference type="NCBI Taxonomy" id="1423"/>
    <lineage>
        <taxon>Bacteria</taxon>
        <taxon>Bacillati</taxon>
        <taxon>Bacillota</taxon>
        <taxon>Bacilli</taxon>
        <taxon>Bacillales</taxon>
        <taxon>Bacillaceae</taxon>
        <taxon>Bacillus</taxon>
    </lineage>
</organism>